<evidence type="ECO:0000313" key="2">
    <source>
        <dbReference type="EMBL" id="WWM70221.1"/>
    </source>
</evidence>
<sequence length="170" mass="17293">MPKTLVLALAVLLGVPAGAAAQTVNPPEAIVAAAADCWQVVGSAGVDTAALEAKGWKMGTLKEQSGKAVASPLKFYGKESSGVVVMVLPGSGACTVVSRVSGLDAYRPLMDQLQTRLKQAEPTLKAGRAGGNGAAFLGGGRIAMIEPTGTKEEPSVRYTVTVETAAKKGR</sequence>
<reference evidence="2 3" key="1">
    <citation type="submission" date="2024-02" db="EMBL/GenBank/DDBJ databases">
        <title>Full genome sequence of Sphingomonas kaistensis.</title>
        <authorList>
            <person name="Poletto B.L."/>
            <person name="Silva G."/>
            <person name="Galante D."/>
            <person name="Campos K.R."/>
            <person name="Santos M.B.N."/>
            <person name="Sacchi C.T."/>
        </authorList>
    </citation>
    <scope>NUCLEOTIDE SEQUENCE [LARGE SCALE GENOMIC DNA]</scope>
    <source>
        <strain evidence="2 3">MA4R</strain>
    </source>
</reference>
<protein>
    <submittedName>
        <fullName evidence="2">Uncharacterized protein</fullName>
    </submittedName>
</protein>
<feature type="signal peptide" evidence="1">
    <location>
        <begin position="1"/>
        <end position="21"/>
    </location>
</feature>
<keyword evidence="3" id="KW-1185">Reference proteome</keyword>
<gene>
    <name evidence="2" type="ORF">V6R86_05885</name>
</gene>
<dbReference type="EMBL" id="CP145607">
    <property type="protein sequence ID" value="WWM70221.1"/>
    <property type="molecule type" value="Genomic_DNA"/>
</dbReference>
<evidence type="ECO:0000313" key="3">
    <source>
        <dbReference type="Proteomes" id="UP001382935"/>
    </source>
</evidence>
<organism evidence="2 3">
    <name type="scientific">Sphingomonas kaistensis</name>
    <dbReference type="NCBI Taxonomy" id="298708"/>
    <lineage>
        <taxon>Bacteria</taxon>
        <taxon>Pseudomonadati</taxon>
        <taxon>Pseudomonadota</taxon>
        <taxon>Alphaproteobacteria</taxon>
        <taxon>Sphingomonadales</taxon>
        <taxon>Sphingomonadaceae</taxon>
        <taxon>Sphingomonas</taxon>
    </lineage>
</organism>
<evidence type="ECO:0000256" key="1">
    <source>
        <dbReference type="SAM" id="SignalP"/>
    </source>
</evidence>
<dbReference type="Proteomes" id="UP001382935">
    <property type="component" value="Chromosome"/>
</dbReference>
<dbReference type="RefSeq" id="WP_338502847.1">
    <property type="nucleotide sequence ID" value="NZ_CP145607.1"/>
</dbReference>
<keyword evidence="1" id="KW-0732">Signal</keyword>
<proteinExistence type="predicted"/>
<name>A0ABZ2FZG3_9SPHN</name>
<feature type="chain" id="PRO_5046213304" evidence="1">
    <location>
        <begin position="22"/>
        <end position="170"/>
    </location>
</feature>
<accession>A0ABZ2FZG3</accession>